<dbReference type="PANTHER" id="PTHR37038:SF14">
    <property type="entry name" value="TRANSCRIPTIONAL ACTIVATOR"/>
    <property type="match status" value="1"/>
</dbReference>
<dbReference type="Pfam" id="PF01381">
    <property type="entry name" value="HTH_3"/>
    <property type="match status" value="1"/>
</dbReference>
<comment type="caution">
    <text evidence="2">The sequence shown here is derived from an EMBL/GenBank/DDBJ whole genome shotgun (WGS) entry which is preliminary data.</text>
</comment>
<organism evidence="2 3">
    <name type="scientific">Tumebacillus amylolyticus</name>
    <dbReference type="NCBI Taxonomy" id="2801339"/>
    <lineage>
        <taxon>Bacteria</taxon>
        <taxon>Bacillati</taxon>
        <taxon>Bacillota</taxon>
        <taxon>Bacilli</taxon>
        <taxon>Bacillales</taxon>
        <taxon>Alicyclobacillaceae</taxon>
        <taxon>Tumebacillus</taxon>
    </lineage>
</organism>
<dbReference type="PANTHER" id="PTHR37038">
    <property type="entry name" value="TRANSCRIPTIONAL REGULATOR-RELATED"/>
    <property type="match status" value="1"/>
</dbReference>
<protein>
    <submittedName>
        <fullName evidence="2">Helix-turn-helix transcriptional regulator</fullName>
    </submittedName>
</protein>
<feature type="domain" description="HTH cro/C1-type" evidence="1">
    <location>
        <begin position="10"/>
        <end position="63"/>
    </location>
</feature>
<dbReference type="Gene3D" id="1.10.260.40">
    <property type="entry name" value="lambda repressor-like DNA-binding domains"/>
    <property type="match status" value="1"/>
</dbReference>
<dbReference type="CDD" id="cd00093">
    <property type="entry name" value="HTH_XRE"/>
    <property type="match status" value="1"/>
</dbReference>
<dbReference type="Proteomes" id="UP000602284">
    <property type="component" value="Unassembled WGS sequence"/>
</dbReference>
<evidence type="ECO:0000313" key="3">
    <source>
        <dbReference type="Proteomes" id="UP000602284"/>
    </source>
</evidence>
<name>A0ABS1JBL4_9BACL</name>
<dbReference type="PROSITE" id="PS50943">
    <property type="entry name" value="HTH_CROC1"/>
    <property type="match status" value="1"/>
</dbReference>
<dbReference type="SMART" id="SM00028">
    <property type="entry name" value="TPR"/>
    <property type="match status" value="4"/>
</dbReference>
<gene>
    <name evidence="2" type="ORF">JJB07_13610</name>
</gene>
<dbReference type="InterPro" id="IPR053163">
    <property type="entry name" value="HTH-type_regulator_Rgg"/>
</dbReference>
<dbReference type="EMBL" id="JAEQNB010000004">
    <property type="protein sequence ID" value="MBL0387672.1"/>
    <property type="molecule type" value="Genomic_DNA"/>
</dbReference>
<evidence type="ECO:0000259" key="1">
    <source>
        <dbReference type="PROSITE" id="PS50943"/>
    </source>
</evidence>
<dbReference type="InterPro" id="IPR011990">
    <property type="entry name" value="TPR-like_helical_dom_sf"/>
</dbReference>
<dbReference type="InterPro" id="IPR019734">
    <property type="entry name" value="TPR_rpt"/>
</dbReference>
<dbReference type="SUPFAM" id="SSF48452">
    <property type="entry name" value="TPR-like"/>
    <property type="match status" value="1"/>
</dbReference>
<keyword evidence="3" id="KW-1185">Reference proteome</keyword>
<sequence length="431" mass="49752">MEMSVIGERVRELRTTRNLTQGELAEGLCTSSMISQIETGKARPSYHMLSEIAARLEVSMEFLVEDAQPNQEYITACRTAQMLVRGSHYLQAIQLLKDLLNSQKGQQDGVPLLCDLIVCYMGVGQIEHATRLVDRLEREAKRCEEYDLLALMYQHRGTLAFQARNYRKALHDWQRALETLGRVEEPDRYLYAGLLVRLAQVHAKFGHVEESLELCARAMPYFEHARKITEQARTCLSLAKSFRQSADYRKAITFAERARHLHDVIHHRVEGERCRIGRALWIARHRTVEEAREILTGTVQRLQKLGCLDEAGAAAFELAQVHLQLDDVTAAEEAWAQAERWMPQTPANSCKLQTLQGRLDAKNHRFHEGKRRIQDVVDKLYEQRRLFEWEEALSQLAWVDAEEDHHRQACHVLLEARQQNRGILREKGICL</sequence>
<dbReference type="SUPFAM" id="SSF47413">
    <property type="entry name" value="lambda repressor-like DNA-binding domains"/>
    <property type="match status" value="1"/>
</dbReference>
<dbReference type="InterPro" id="IPR010982">
    <property type="entry name" value="Lambda_DNA-bd_dom_sf"/>
</dbReference>
<evidence type="ECO:0000313" key="2">
    <source>
        <dbReference type="EMBL" id="MBL0387672.1"/>
    </source>
</evidence>
<proteinExistence type="predicted"/>
<dbReference type="SMART" id="SM00530">
    <property type="entry name" value="HTH_XRE"/>
    <property type="match status" value="1"/>
</dbReference>
<accession>A0ABS1JBL4</accession>
<dbReference type="Gene3D" id="1.25.40.10">
    <property type="entry name" value="Tetratricopeptide repeat domain"/>
    <property type="match status" value="2"/>
</dbReference>
<reference evidence="2 3" key="1">
    <citation type="submission" date="2021-01" db="EMBL/GenBank/DDBJ databases">
        <title>Tumebacillus sp. strain ITR2 16S ribosomal RNA gene Genome sequencing and assembly.</title>
        <authorList>
            <person name="Kang M."/>
        </authorList>
    </citation>
    <scope>NUCLEOTIDE SEQUENCE [LARGE SCALE GENOMIC DNA]</scope>
    <source>
        <strain evidence="2 3">ITR2</strain>
    </source>
</reference>
<dbReference type="InterPro" id="IPR001387">
    <property type="entry name" value="Cro/C1-type_HTH"/>
</dbReference>
<dbReference type="RefSeq" id="WP_201635906.1">
    <property type="nucleotide sequence ID" value="NZ_JAEQNB010000004.1"/>
</dbReference>